<protein>
    <submittedName>
        <fullName evidence="2">Uncharacterized protein</fullName>
    </submittedName>
</protein>
<dbReference type="Proteomes" id="UP000887565">
    <property type="component" value="Unplaced"/>
</dbReference>
<sequence length="114" mass="13610">FWGFSGKLACLNFAEHNEELLLRRSVTCIEVSATHDENFLPGYPFVHYPVARITRHIFVQLWMINGDLYVGHFKQTKTNPTARHRKRKKKKYKEEYYKTKKDSMNINQIMDKDT</sequence>
<name>A0A915ISA3_ROMCU</name>
<dbReference type="AlphaFoldDB" id="A0A915ISA3"/>
<dbReference type="WBParaSite" id="nRc.2.0.1.t16696-RA">
    <property type="protein sequence ID" value="nRc.2.0.1.t16696-RA"/>
    <property type="gene ID" value="nRc.2.0.1.g16696"/>
</dbReference>
<evidence type="ECO:0000313" key="1">
    <source>
        <dbReference type="Proteomes" id="UP000887565"/>
    </source>
</evidence>
<evidence type="ECO:0000313" key="2">
    <source>
        <dbReference type="WBParaSite" id="nRc.2.0.1.t16696-RA"/>
    </source>
</evidence>
<reference evidence="2" key="1">
    <citation type="submission" date="2022-11" db="UniProtKB">
        <authorList>
            <consortium name="WormBaseParasite"/>
        </authorList>
    </citation>
    <scope>IDENTIFICATION</scope>
</reference>
<keyword evidence="1" id="KW-1185">Reference proteome</keyword>
<proteinExistence type="predicted"/>
<accession>A0A915ISA3</accession>
<organism evidence="1 2">
    <name type="scientific">Romanomermis culicivorax</name>
    <name type="common">Nematode worm</name>
    <dbReference type="NCBI Taxonomy" id="13658"/>
    <lineage>
        <taxon>Eukaryota</taxon>
        <taxon>Metazoa</taxon>
        <taxon>Ecdysozoa</taxon>
        <taxon>Nematoda</taxon>
        <taxon>Enoplea</taxon>
        <taxon>Dorylaimia</taxon>
        <taxon>Mermithida</taxon>
        <taxon>Mermithoidea</taxon>
        <taxon>Mermithidae</taxon>
        <taxon>Romanomermis</taxon>
    </lineage>
</organism>